<reference evidence="2 3" key="1">
    <citation type="journal article" date="2019" name="Commun. Biol.">
        <title>The bagworm genome reveals a unique fibroin gene that provides high tensile strength.</title>
        <authorList>
            <person name="Kono N."/>
            <person name="Nakamura H."/>
            <person name="Ohtoshi R."/>
            <person name="Tomita M."/>
            <person name="Numata K."/>
            <person name="Arakawa K."/>
        </authorList>
    </citation>
    <scope>NUCLEOTIDE SEQUENCE [LARGE SCALE GENOMIC DNA]</scope>
</reference>
<dbReference type="Proteomes" id="UP000299102">
    <property type="component" value="Unassembled WGS sequence"/>
</dbReference>
<comment type="caution">
    <text evidence="2">The sequence shown here is derived from an EMBL/GenBank/DDBJ whole genome shotgun (WGS) entry which is preliminary data.</text>
</comment>
<evidence type="ECO:0000313" key="3">
    <source>
        <dbReference type="Proteomes" id="UP000299102"/>
    </source>
</evidence>
<dbReference type="Pfam" id="PF22979">
    <property type="entry name" value="HTH_69"/>
    <property type="match status" value="1"/>
</dbReference>
<accession>A0A4C1VNH0</accession>
<dbReference type="PANTHER" id="PTHR47705">
    <property type="entry name" value="AGAP000321-PA"/>
    <property type="match status" value="1"/>
</dbReference>
<proteinExistence type="predicted"/>
<gene>
    <name evidence="2" type="ORF">EVAR_23784_1</name>
</gene>
<organism evidence="2 3">
    <name type="scientific">Eumeta variegata</name>
    <name type="common">Bagworm moth</name>
    <name type="synonym">Eumeta japonica</name>
    <dbReference type="NCBI Taxonomy" id="151549"/>
    <lineage>
        <taxon>Eukaryota</taxon>
        <taxon>Metazoa</taxon>
        <taxon>Ecdysozoa</taxon>
        <taxon>Arthropoda</taxon>
        <taxon>Hexapoda</taxon>
        <taxon>Insecta</taxon>
        <taxon>Pterygota</taxon>
        <taxon>Neoptera</taxon>
        <taxon>Endopterygota</taxon>
        <taxon>Lepidoptera</taxon>
        <taxon>Glossata</taxon>
        <taxon>Ditrysia</taxon>
        <taxon>Tineoidea</taxon>
        <taxon>Psychidae</taxon>
        <taxon>Oiketicinae</taxon>
        <taxon>Eumeta</taxon>
    </lineage>
</organism>
<name>A0A4C1VNH0_EUMVA</name>
<dbReference type="OrthoDB" id="1577640at2759"/>
<protein>
    <recommendedName>
        <fullName evidence="1">Winged helix-turn-helix domain-containing protein</fullName>
    </recommendedName>
</protein>
<dbReference type="AlphaFoldDB" id="A0A4C1VNH0"/>
<dbReference type="STRING" id="151549.A0A4C1VNH0"/>
<dbReference type="EMBL" id="BGZK01000366">
    <property type="protein sequence ID" value="GBP39434.1"/>
    <property type="molecule type" value="Genomic_DNA"/>
</dbReference>
<dbReference type="InterPro" id="IPR055121">
    <property type="entry name" value="HTH_69"/>
</dbReference>
<evidence type="ECO:0000259" key="1">
    <source>
        <dbReference type="Pfam" id="PF22979"/>
    </source>
</evidence>
<dbReference type="PANTHER" id="PTHR47705:SF1">
    <property type="entry name" value="PNP_UDP_1 DOMAIN-CONTAINING PROTEIN"/>
    <property type="match status" value="1"/>
</dbReference>
<feature type="domain" description="Winged helix-turn-helix" evidence="1">
    <location>
        <begin position="160"/>
        <end position="216"/>
    </location>
</feature>
<keyword evidence="3" id="KW-1185">Reference proteome</keyword>
<sequence>MRIPHWSLLVAHFPSFTPQPPSNSPFAFSSVHSLLHQISHSYPRENGVTEPCHAQLVFRVYLVSGATGSHTREARSLRFWFKPQLPPDERAHEAQTFFRELVSPQDFPKDYVGFIKKIMKLMQHKYQELKILEVELRQEGCGPPPQEFIEETTANHAPVISEQRVLDMIENAYPNPLTVDDFVNAGKWAKAEVKEALEALEEKGLTRAMSDGLYIRQHSVDTQVVKQMPTLSSSRQPTIAIITALYCEKQAVDAMMDNQETFVRFTTVGYIELGWGRTSLYYSVSQTVGPDPEGNRKALLRAVAEKGKRQVFLGPALQ</sequence>
<evidence type="ECO:0000313" key="2">
    <source>
        <dbReference type="EMBL" id="GBP39434.1"/>
    </source>
</evidence>